<gene>
    <name evidence="4" type="ORF">GCM10007884_34580</name>
    <name evidence="5" type="ORF">GGR33_002896</name>
</gene>
<dbReference type="Proteomes" id="UP000517759">
    <property type="component" value="Unassembled WGS sequence"/>
</dbReference>
<reference evidence="5 6" key="3">
    <citation type="submission" date="2020-08" db="EMBL/GenBank/DDBJ databases">
        <title>Genomic Encyclopedia of Type Strains, Phase IV (KMG-IV): sequencing the most valuable type-strain genomes for metagenomic binning, comparative biology and taxonomic classification.</title>
        <authorList>
            <person name="Goeker M."/>
        </authorList>
    </citation>
    <scope>NUCLEOTIDE SEQUENCE [LARGE SCALE GENOMIC DNA]</scope>
    <source>
        <strain evidence="5 6">DSM 24105</strain>
    </source>
</reference>
<reference evidence="4" key="1">
    <citation type="journal article" date="2014" name="Int. J. Syst. Evol. Microbiol.">
        <title>Complete genome of a new Firmicutes species belonging to the dominant human colonic microbiota ('Ruminococcus bicirculans') reveals two chromosomes and a selective capacity to utilize plant glucans.</title>
        <authorList>
            <consortium name="NISC Comparative Sequencing Program"/>
            <person name="Wegmann U."/>
            <person name="Louis P."/>
            <person name="Goesmann A."/>
            <person name="Henrissat B."/>
            <person name="Duncan S.H."/>
            <person name="Flint H.J."/>
        </authorList>
    </citation>
    <scope>NUCLEOTIDE SEQUENCE</scope>
    <source>
        <strain evidence="4">NBRC 107710</strain>
    </source>
</reference>
<proteinExistence type="predicted"/>
<dbReference type="AlphaFoldDB" id="A0A7W6AHF9"/>
<dbReference type="SUPFAM" id="SSF47473">
    <property type="entry name" value="EF-hand"/>
    <property type="match status" value="1"/>
</dbReference>
<keyword evidence="2" id="KW-0732">Signal</keyword>
<accession>A0A7W6AHF9</accession>
<dbReference type="EMBL" id="BSPG01000022">
    <property type="protein sequence ID" value="GLS45468.1"/>
    <property type="molecule type" value="Genomic_DNA"/>
</dbReference>
<feature type="region of interest" description="Disordered" evidence="1">
    <location>
        <begin position="63"/>
        <end position="96"/>
    </location>
</feature>
<reference evidence="4" key="4">
    <citation type="submission" date="2023-01" db="EMBL/GenBank/DDBJ databases">
        <title>Draft genome sequence of Methylobacterium brachythecii strain NBRC 107710.</title>
        <authorList>
            <person name="Sun Q."/>
            <person name="Mori K."/>
        </authorList>
    </citation>
    <scope>NUCLEOTIDE SEQUENCE</scope>
    <source>
        <strain evidence="4">NBRC 107710</strain>
    </source>
</reference>
<reference evidence="7" key="2">
    <citation type="journal article" date="2019" name="Int. J. Syst. Evol. Microbiol.">
        <title>The Global Catalogue of Microorganisms (GCM) 10K type strain sequencing project: providing services to taxonomists for standard genome sequencing and annotation.</title>
        <authorList>
            <consortium name="The Broad Institute Genomics Platform"/>
            <consortium name="The Broad Institute Genome Sequencing Center for Infectious Disease"/>
            <person name="Wu L."/>
            <person name="Ma J."/>
        </authorList>
    </citation>
    <scope>NUCLEOTIDE SEQUENCE [LARGE SCALE GENOMIC DNA]</scope>
    <source>
        <strain evidence="7">NBRC 107710</strain>
    </source>
</reference>
<dbReference type="PROSITE" id="PS50222">
    <property type="entry name" value="EF_HAND_2"/>
    <property type="match status" value="2"/>
</dbReference>
<keyword evidence="7" id="KW-1185">Reference proteome</keyword>
<evidence type="ECO:0000313" key="5">
    <source>
        <dbReference type="EMBL" id="MBB3903387.1"/>
    </source>
</evidence>
<evidence type="ECO:0000313" key="7">
    <source>
        <dbReference type="Proteomes" id="UP001156881"/>
    </source>
</evidence>
<protein>
    <submittedName>
        <fullName evidence="5">Ca2+-binding EF-hand superfamily protein</fullName>
    </submittedName>
    <submittedName>
        <fullName evidence="4">Calcium-binding protein</fullName>
    </submittedName>
</protein>
<dbReference type="RefSeq" id="WP_183506314.1">
    <property type="nucleotide sequence ID" value="NZ_BSPG01000022.1"/>
</dbReference>
<evidence type="ECO:0000313" key="6">
    <source>
        <dbReference type="Proteomes" id="UP000517759"/>
    </source>
</evidence>
<sequence>MRPVTASALLLALVGFTAPLASSSAIARASGADKTLKAVDTDNDGTIDLKEATAAGEATFTKLDKDNDGSVDTKELQGRLSKKDLKAADPDNDGHLDKKEYSALVEQRFKAADPDGDGTLDAKELKTPAGKALSALLK</sequence>
<dbReference type="EMBL" id="JACIDN010000005">
    <property type="protein sequence ID" value="MBB3903387.1"/>
    <property type="molecule type" value="Genomic_DNA"/>
</dbReference>
<name>A0A7W6AHF9_9HYPH</name>
<feature type="domain" description="EF-hand" evidence="3">
    <location>
        <begin position="51"/>
        <end position="86"/>
    </location>
</feature>
<dbReference type="PROSITE" id="PS00018">
    <property type="entry name" value="EF_HAND_1"/>
    <property type="match status" value="2"/>
</dbReference>
<feature type="domain" description="EF-hand" evidence="3">
    <location>
        <begin position="100"/>
        <end position="135"/>
    </location>
</feature>
<evidence type="ECO:0000256" key="2">
    <source>
        <dbReference type="SAM" id="SignalP"/>
    </source>
</evidence>
<evidence type="ECO:0000256" key="1">
    <source>
        <dbReference type="SAM" id="MobiDB-lite"/>
    </source>
</evidence>
<dbReference type="InterPro" id="IPR018247">
    <property type="entry name" value="EF_Hand_1_Ca_BS"/>
</dbReference>
<feature type="signal peptide" evidence="2">
    <location>
        <begin position="1"/>
        <end position="27"/>
    </location>
</feature>
<dbReference type="GO" id="GO:0005509">
    <property type="term" value="F:calcium ion binding"/>
    <property type="evidence" value="ECO:0007669"/>
    <property type="project" value="InterPro"/>
</dbReference>
<comment type="caution">
    <text evidence="5">The sequence shown here is derived from an EMBL/GenBank/DDBJ whole genome shotgun (WGS) entry which is preliminary data.</text>
</comment>
<dbReference type="SMART" id="SM00054">
    <property type="entry name" value="EFh"/>
    <property type="match status" value="3"/>
</dbReference>
<dbReference type="Pfam" id="PF13202">
    <property type="entry name" value="EF-hand_5"/>
    <property type="match status" value="4"/>
</dbReference>
<feature type="chain" id="PRO_5030886831" evidence="2">
    <location>
        <begin position="28"/>
        <end position="138"/>
    </location>
</feature>
<evidence type="ECO:0000313" key="4">
    <source>
        <dbReference type="EMBL" id="GLS45468.1"/>
    </source>
</evidence>
<organism evidence="5 6">
    <name type="scientific">Methylobacterium brachythecii</name>
    <dbReference type="NCBI Taxonomy" id="1176177"/>
    <lineage>
        <taxon>Bacteria</taxon>
        <taxon>Pseudomonadati</taxon>
        <taxon>Pseudomonadota</taxon>
        <taxon>Alphaproteobacteria</taxon>
        <taxon>Hyphomicrobiales</taxon>
        <taxon>Methylobacteriaceae</taxon>
        <taxon>Methylobacterium</taxon>
    </lineage>
</organism>
<evidence type="ECO:0000259" key="3">
    <source>
        <dbReference type="PROSITE" id="PS50222"/>
    </source>
</evidence>
<dbReference type="InterPro" id="IPR011992">
    <property type="entry name" value="EF-hand-dom_pair"/>
</dbReference>
<dbReference type="Proteomes" id="UP001156881">
    <property type="component" value="Unassembled WGS sequence"/>
</dbReference>
<dbReference type="InterPro" id="IPR002048">
    <property type="entry name" value="EF_hand_dom"/>
</dbReference>
<dbReference type="Gene3D" id="1.10.238.10">
    <property type="entry name" value="EF-hand"/>
    <property type="match status" value="2"/>
</dbReference>